<dbReference type="EMBL" id="CP010411">
    <property type="protein sequence ID" value="ALE08349.1"/>
    <property type="molecule type" value="Genomic_DNA"/>
</dbReference>
<evidence type="ECO:0000313" key="2">
    <source>
        <dbReference type="EMBL" id="ALE08349.1"/>
    </source>
</evidence>
<dbReference type="Proteomes" id="UP000067206">
    <property type="component" value="Chromosome"/>
</dbReference>
<protein>
    <submittedName>
        <fullName evidence="2">Uncharacterized protein</fullName>
    </submittedName>
</protein>
<name>A0A0M4MCT9_BIFLI</name>
<reference evidence="2 3" key="1">
    <citation type="submission" date="2014-12" db="EMBL/GenBank/DDBJ databases">
        <title>Complete genome sequence of Bifidobacterium longum subsp. infantis BT1.</title>
        <authorList>
            <person name="Kim J.F."/>
            <person name="Kwak M.-J."/>
        </authorList>
    </citation>
    <scope>NUCLEOTIDE SEQUENCE [LARGE SCALE GENOMIC DNA]</scope>
    <source>
        <strain evidence="2 3">BT1</strain>
    </source>
</reference>
<sequence>MNIKHGHQTSRVSRHRQWPNARESRASHAEITGKPGKVRGRVHPANFVR</sequence>
<evidence type="ECO:0000313" key="3">
    <source>
        <dbReference type="Proteomes" id="UP000067206"/>
    </source>
</evidence>
<accession>A0A0M4MCT9</accession>
<proteinExistence type="predicted"/>
<dbReference type="PATRIC" id="fig|1682.24.peg.273"/>
<dbReference type="AlphaFoldDB" id="A0A0M4MCT9"/>
<gene>
    <name evidence="2" type="ORF">RY67_275</name>
</gene>
<feature type="compositionally biased region" description="Basic residues" evidence="1">
    <location>
        <begin position="1"/>
        <end position="17"/>
    </location>
</feature>
<evidence type="ECO:0000256" key="1">
    <source>
        <dbReference type="SAM" id="MobiDB-lite"/>
    </source>
</evidence>
<organism evidence="2 3">
    <name type="scientific">Bifidobacterium longum subsp. infantis</name>
    <dbReference type="NCBI Taxonomy" id="1682"/>
    <lineage>
        <taxon>Bacteria</taxon>
        <taxon>Bacillati</taxon>
        <taxon>Actinomycetota</taxon>
        <taxon>Actinomycetes</taxon>
        <taxon>Bifidobacteriales</taxon>
        <taxon>Bifidobacteriaceae</taxon>
        <taxon>Bifidobacterium</taxon>
    </lineage>
</organism>
<feature type="region of interest" description="Disordered" evidence="1">
    <location>
        <begin position="1"/>
        <end position="49"/>
    </location>
</feature>